<organism evidence="1">
    <name type="scientific">Rhizophora mucronata</name>
    <name type="common">Asiatic mangrove</name>
    <dbReference type="NCBI Taxonomy" id="61149"/>
    <lineage>
        <taxon>Eukaryota</taxon>
        <taxon>Viridiplantae</taxon>
        <taxon>Streptophyta</taxon>
        <taxon>Embryophyta</taxon>
        <taxon>Tracheophyta</taxon>
        <taxon>Spermatophyta</taxon>
        <taxon>Magnoliopsida</taxon>
        <taxon>eudicotyledons</taxon>
        <taxon>Gunneridae</taxon>
        <taxon>Pentapetalae</taxon>
        <taxon>rosids</taxon>
        <taxon>fabids</taxon>
        <taxon>Malpighiales</taxon>
        <taxon>Rhizophoraceae</taxon>
        <taxon>Rhizophora</taxon>
    </lineage>
</organism>
<sequence>MLGSKCIPSIIIGFPSFIAFFRSPAKPLRTTLHSLQNSVINSSEELKSRSHTGVDANGASVDVRSNSYTISVCNTLGKFSLCASWVAIVDFPTQAVPPTRITNGTL</sequence>
<dbReference type="AlphaFoldDB" id="A0A2P2JQA5"/>
<dbReference type="EMBL" id="GGEC01015163">
    <property type="protein sequence ID" value="MBW95646.1"/>
    <property type="molecule type" value="Transcribed_RNA"/>
</dbReference>
<protein>
    <submittedName>
        <fullName evidence="1">Uncharacterized protein MANES_06G133800</fullName>
    </submittedName>
</protein>
<accession>A0A2P2JQA5</accession>
<name>A0A2P2JQA5_RHIMU</name>
<reference evidence="1" key="1">
    <citation type="submission" date="2018-02" db="EMBL/GenBank/DDBJ databases">
        <title>Rhizophora mucronata_Transcriptome.</title>
        <authorList>
            <person name="Meera S.P."/>
            <person name="Sreeshan A."/>
            <person name="Augustine A."/>
        </authorList>
    </citation>
    <scope>NUCLEOTIDE SEQUENCE</scope>
    <source>
        <tissue evidence="1">Leaf</tissue>
    </source>
</reference>
<proteinExistence type="predicted"/>
<evidence type="ECO:0000313" key="1">
    <source>
        <dbReference type="EMBL" id="MBW95646.1"/>
    </source>
</evidence>